<accession>A0A3G2E4G9</accession>
<dbReference type="AlphaFoldDB" id="A0A3G2E4G9"/>
<dbReference type="EMBL" id="CP033019">
    <property type="protein sequence ID" value="AYM75183.1"/>
    <property type="molecule type" value="Genomic_DNA"/>
</dbReference>
<organism evidence="2 3">
    <name type="scientific">Janthinobacterium agaricidamnosum</name>
    <dbReference type="NCBI Taxonomy" id="55508"/>
    <lineage>
        <taxon>Bacteria</taxon>
        <taxon>Pseudomonadati</taxon>
        <taxon>Pseudomonadota</taxon>
        <taxon>Betaproteobacteria</taxon>
        <taxon>Burkholderiales</taxon>
        <taxon>Oxalobacteraceae</taxon>
        <taxon>Janthinobacterium</taxon>
    </lineage>
</organism>
<feature type="chain" id="PRO_5018230527" evidence="1">
    <location>
        <begin position="21"/>
        <end position="135"/>
    </location>
</feature>
<keyword evidence="1" id="KW-0732">Signal</keyword>
<name>A0A3G2E4G9_9BURK</name>
<sequence length="135" mass="14742">MKAILISLLLAALPISSAYANESTSDAKKIKLALVRIPVTDKDLGYKDLSVRLPKVGMAVEFVKITKVAKGEDEPPHILAGDEIIDIFLSEPNQIVKAICPISGGQASYVIRGKKIIPQTRTAYWLMTNKCDYKG</sequence>
<reference evidence="2 3" key="1">
    <citation type="submission" date="2018-10" db="EMBL/GenBank/DDBJ databases">
        <title>Effects of UV and annual dynamics of microbial communities in freshwater RAS systems.</title>
        <authorList>
            <person name="Bekkelund A.K."/>
            <person name="Hansen B.R."/>
            <person name="Stokken H."/>
            <person name="Eriksen B.F."/>
            <person name="Kashulin N.A."/>
        </authorList>
    </citation>
    <scope>NUCLEOTIDE SEQUENCE [LARGE SCALE GENOMIC DNA]</scope>
    <source>
        <strain evidence="2 3">BHSEK</strain>
    </source>
</reference>
<evidence type="ECO:0000313" key="3">
    <source>
        <dbReference type="Proteomes" id="UP000279594"/>
    </source>
</evidence>
<proteinExistence type="predicted"/>
<keyword evidence="3" id="KW-1185">Reference proteome</keyword>
<protein>
    <submittedName>
        <fullName evidence="2">Uncharacterized protein</fullName>
    </submittedName>
</protein>
<gene>
    <name evidence="2" type="ORF">D9M09_04735</name>
</gene>
<evidence type="ECO:0000256" key="1">
    <source>
        <dbReference type="SAM" id="SignalP"/>
    </source>
</evidence>
<feature type="signal peptide" evidence="1">
    <location>
        <begin position="1"/>
        <end position="20"/>
    </location>
</feature>
<evidence type="ECO:0000313" key="2">
    <source>
        <dbReference type="EMBL" id="AYM75183.1"/>
    </source>
</evidence>
<dbReference type="RefSeq" id="WP_121668707.1">
    <property type="nucleotide sequence ID" value="NZ_CP033019.1"/>
</dbReference>
<dbReference type="Proteomes" id="UP000279594">
    <property type="component" value="Chromosome"/>
</dbReference>